<dbReference type="InterPro" id="IPR040673">
    <property type="entry name" value="CCDC81_HU_dom_2"/>
</dbReference>
<feature type="domain" description="CCDC81 HU" evidence="3">
    <location>
        <begin position="21"/>
        <end position="89"/>
    </location>
</feature>
<dbReference type="EMBL" id="KI913970">
    <property type="protein sequence ID" value="ETV98341.1"/>
    <property type="molecule type" value="Genomic_DNA"/>
</dbReference>
<dbReference type="eggNOG" id="ENOG502RCZ3">
    <property type="taxonomic scope" value="Eukaryota"/>
</dbReference>
<feature type="coiled-coil region" evidence="1">
    <location>
        <begin position="381"/>
        <end position="415"/>
    </location>
</feature>
<evidence type="ECO:0000259" key="4">
    <source>
        <dbReference type="Pfam" id="PF18289"/>
    </source>
</evidence>
<proteinExistence type="predicted"/>
<feature type="region of interest" description="Disordered" evidence="2">
    <location>
        <begin position="207"/>
        <end position="296"/>
    </location>
</feature>
<dbReference type="VEuPathDB" id="FungiDB:H310_09036"/>
<dbReference type="AlphaFoldDB" id="A0A024TXI9"/>
<dbReference type="InterPro" id="IPR028034">
    <property type="entry name" value="HU-CCDC81"/>
</dbReference>
<dbReference type="PANTHER" id="PTHR14362">
    <property type="entry name" value="COILED-COIL DOMAIN-CONTAINING PROTEIN 81"/>
    <property type="match status" value="1"/>
</dbReference>
<dbReference type="GeneID" id="20086086"/>
<evidence type="ECO:0000259" key="3">
    <source>
        <dbReference type="Pfam" id="PF14908"/>
    </source>
</evidence>
<gene>
    <name evidence="5" type="ORF">H310_09036</name>
</gene>
<dbReference type="Pfam" id="PF14908">
    <property type="entry name" value="HU-CCDC81_euk_1"/>
    <property type="match status" value="1"/>
</dbReference>
<dbReference type="InterPro" id="IPR026295">
    <property type="entry name" value="CCD81"/>
</dbReference>
<evidence type="ECO:0000256" key="2">
    <source>
        <dbReference type="SAM" id="MobiDB-lite"/>
    </source>
</evidence>
<feature type="domain" description="CCDC81 HU" evidence="4">
    <location>
        <begin position="101"/>
        <end position="172"/>
    </location>
</feature>
<protein>
    <recommendedName>
        <fullName evidence="6">CCDC81 HU domain-containing protein</fullName>
    </recommendedName>
</protein>
<dbReference type="RefSeq" id="XP_008873216.1">
    <property type="nucleotide sequence ID" value="XM_008874994.1"/>
</dbReference>
<evidence type="ECO:0000256" key="1">
    <source>
        <dbReference type="SAM" id="Coils"/>
    </source>
</evidence>
<sequence>MYTLRHLLSDCSGKMTRTSCAAEKKKETLEEVWAALNAWIEARYNEGKGVNVAPFCKISWETVTISRNTRKLRPIFILHETYAKTYGLHYKKRITAPDIAPLEDINFTKIAIKFSKNLNKDTVFSGVRDLLHKIGEIASTGAQMAIEMTMGKIVAKNRAVHMLFDPKLFPKNLEHVATASITSAAPSMLGDLADFDLLLDESTNQFGDEVEDASEEPLAITPGRQQPSTPRPLKPQPRRQDTAPPTFSGSPTKSLSLPSVEKPPILAAPPTISQLRSPRPASRNGQGYQSVDVPSRDFTTMALSPPQLRQHMAFKEPSFDFSFKEIMTQELERSGSSASGGGTESSVADAAYERHIRRIEKEVEMEAQHAMDIHRHHMKDLDEIASEKRKKRLNAEKLQENIKAQMAAAADAREKQKRVQNGMDPSENTFLSHSQHSRLGFNSPDALKKNQNNLHQYLEAQMVEKDQKRREARSNALAEDKLFLAKLERDIQEDREYVVSEQNRQRQILTQAWEKDHSIKAATKQSRKIMHDRIKTAIAASPIRQSAVYQLGDDGDGDFSVGFDSRAKSSGGCK</sequence>
<dbReference type="GO" id="GO:0005815">
    <property type="term" value="C:microtubule organizing center"/>
    <property type="evidence" value="ECO:0007669"/>
    <property type="project" value="TreeGrafter"/>
</dbReference>
<dbReference type="PANTHER" id="PTHR14362:SF2">
    <property type="entry name" value="COILED-COIL DOMAIN-CONTAINING PROTEIN 81"/>
    <property type="match status" value="1"/>
</dbReference>
<evidence type="ECO:0008006" key="6">
    <source>
        <dbReference type="Google" id="ProtNLM"/>
    </source>
</evidence>
<organism evidence="5">
    <name type="scientific">Aphanomyces invadans</name>
    <dbReference type="NCBI Taxonomy" id="157072"/>
    <lineage>
        <taxon>Eukaryota</taxon>
        <taxon>Sar</taxon>
        <taxon>Stramenopiles</taxon>
        <taxon>Oomycota</taxon>
        <taxon>Saprolegniomycetes</taxon>
        <taxon>Saprolegniales</taxon>
        <taxon>Verrucalvaceae</taxon>
        <taxon>Aphanomyces</taxon>
    </lineage>
</organism>
<accession>A0A024TXI9</accession>
<reference evidence="5" key="1">
    <citation type="submission" date="2013-12" db="EMBL/GenBank/DDBJ databases">
        <title>The Genome Sequence of Aphanomyces invadans NJM9701.</title>
        <authorList>
            <consortium name="The Broad Institute Genomics Platform"/>
            <person name="Russ C."/>
            <person name="Tyler B."/>
            <person name="van West P."/>
            <person name="Dieguez-Uribeondo J."/>
            <person name="Young S.K."/>
            <person name="Zeng Q."/>
            <person name="Gargeya S."/>
            <person name="Fitzgerald M."/>
            <person name="Abouelleil A."/>
            <person name="Alvarado L."/>
            <person name="Chapman S.B."/>
            <person name="Gainer-Dewar J."/>
            <person name="Goldberg J."/>
            <person name="Griggs A."/>
            <person name="Gujja S."/>
            <person name="Hansen M."/>
            <person name="Howarth C."/>
            <person name="Imamovic A."/>
            <person name="Ireland A."/>
            <person name="Larimer J."/>
            <person name="McCowan C."/>
            <person name="Murphy C."/>
            <person name="Pearson M."/>
            <person name="Poon T.W."/>
            <person name="Priest M."/>
            <person name="Roberts A."/>
            <person name="Saif S."/>
            <person name="Shea T."/>
            <person name="Sykes S."/>
            <person name="Wortman J."/>
            <person name="Nusbaum C."/>
            <person name="Birren B."/>
        </authorList>
    </citation>
    <scope>NUCLEOTIDE SEQUENCE [LARGE SCALE GENOMIC DNA]</scope>
    <source>
        <strain evidence="5">NJM9701</strain>
    </source>
</reference>
<name>A0A024TXI9_9STRA</name>
<keyword evidence="1" id="KW-0175">Coiled coil</keyword>
<dbReference type="Pfam" id="PF18289">
    <property type="entry name" value="HU-CCDC81_euk_2"/>
    <property type="match status" value="1"/>
</dbReference>
<dbReference type="OrthoDB" id="552140at2759"/>
<feature type="compositionally biased region" description="Polar residues" evidence="2">
    <location>
        <begin position="243"/>
        <end position="257"/>
    </location>
</feature>
<evidence type="ECO:0000313" key="5">
    <source>
        <dbReference type="EMBL" id="ETV98341.1"/>
    </source>
</evidence>